<sequence length="1070" mass="117849">MAQGGSMSSSEESRQRLAVALIVRDEEKTLPATLASVQNIADQIVVVDTGSTDRTAKIAREFGATVIAFPWEDSFSAARNRAMADIRAEWILWIDAGEKLSAADSQSLRQLVDEQSDANTCYAVWIELPQATANSYAERVTQIRLIPSSAALRFTGRVRETLLPAIEGGKFQIERSEIHLLRSSRDHDSQRKHDLAVRDLPLIEQEIVENGRLPKWLVAAGDVHVNLSDPSTAHTCYREALKTAEKGSTDQLAAYYGLLTCCGTAADTDDSPMEICIEALEVFPFDAQLLCAMGNYMQAVGQTEMATRAFELAMNYGEVNPTLWHVADVTEMAALCLSALLRNQKEYERAQAALTESLAARPDSVRLQRAMLDLYIRQSRQHEALAVVDAMPGTVPHRHALRSAVRGACQVQEKNWIPAVAYLQSAYSAGCRDVVCLQWLSVALISTGCLEAAEPVVKAWLAIEPHNAEVRRYAELLSNRGAEDSVAAATGLGASDAVATFSVTTSTDEAASTNYIVTTAEAAASEAKSSEKATPSKHLQSLRIDAASQPNDSNIHLQLGTALVEHGQDEEAEKIWRSYLSHSPKDPKITTALSELLVTTRRVQEGLDLAAPLVQSGEVSTGYREFTAGIAQFNREQWDQALEHFEASHEAGYNQPRLLEYHARCLDQLERYSEAEPLWRELLLREPTNATAHDELAKLLKSTGRGDEAALVRAQLKRLQSIPAQLEYPGGGMSHPTMSTSKDTVASFWDENVWQSIPQRYWSSNPILDEYINQQIIEPRSVNSHISWWISKYHPTGVSENLLSLACGGGHAERIALKEGSAQRTVGYDVSPKSLEIARAEAAADGLADCVEYEIRDLNSDSLPRSEFDAAISFGCLHHIENLEWLYAEVAASLRSGGVFYLNEYAGPNRFQYSDALIREVNKVIRTLPDAAVQTQELRRISPEAIIETDPSEAIRAIDVDAKLHDSFDVIDGRGYGGGLLYTLWAQVIDPAYFMQLHDPKVLELLGWLCQLDFELTASGTIENLFISHVLCPKGQQGDRYSTYDPQAAMKAHSDFVEAQIAALGDPHAV</sequence>
<organism evidence="3">
    <name type="scientific">Cladocopium goreaui</name>
    <dbReference type="NCBI Taxonomy" id="2562237"/>
    <lineage>
        <taxon>Eukaryota</taxon>
        <taxon>Sar</taxon>
        <taxon>Alveolata</taxon>
        <taxon>Dinophyceae</taxon>
        <taxon>Suessiales</taxon>
        <taxon>Symbiodiniaceae</taxon>
        <taxon>Cladocopium</taxon>
    </lineage>
</organism>
<gene>
    <name evidence="3" type="ORF">C1SCF055_LOCUS369</name>
</gene>
<evidence type="ECO:0000259" key="1">
    <source>
        <dbReference type="Pfam" id="PF00535"/>
    </source>
</evidence>
<protein>
    <submittedName>
        <fullName evidence="5">TPR repeat-containing protein Synpcc7942_0270</fullName>
    </submittedName>
</protein>
<dbReference type="InterPro" id="IPR001173">
    <property type="entry name" value="Glyco_trans_2-like"/>
</dbReference>
<dbReference type="EMBL" id="CAMXCT030000001">
    <property type="protein sequence ID" value="CAL4759091.1"/>
    <property type="molecule type" value="Genomic_DNA"/>
</dbReference>
<dbReference type="EMBL" id="CAMXCT020000001">
    <property type="protein sequence ID" value="CAL1125154.1"/>
    <property type="molecule type" value="Genomic_DNA"/>
</dbReference>
<reference evidence="3" key="1">
    <citation type="submission" date="2022-10" db="EMBL/GenBank/DDBJ databases">
        <authorList>
            <person name="Chen Y."/>
            <person name="Dougan E. K."/>
            <person name="Chan C."/>
            <person name="Rhodes N."/>
            <person name="Thang M."/>
        </authorList>
    </citation>
    <scope>NUCLEOTIDE SEQUENCE</scope>
</reference>
<dbReference type="AlphaFoldDB" id="A0A9P1FCL6"/>
<evidence type="ECO:0000313" key="6">
    <source>
        <dbReference type="Proteomes" id="UP001152797"/>
    </source>
</evidence>
<dbReference type="Gene3D" id="1.25.40.10">
    <property type="entry name" value="Tetratricopeptide repeat domain"/>
    <property type="match status" value="3"/>
</dbReference>
<dbReference type="Gene3D" id="3.90.550.10">
    <property type="entry name" value="Spore Coat Polysaccharide Biosynthesis Protein SpsA, Chain A"/>
    <property type="match status" value="1"/>
</dbReference>
<keyword evidence="6" id="KW-1185">Reference proteome</keyword>
<proteinExistence type="predicted"/>
<dbReference type="SUPFAM" id="SSF53448">
    <property type="entry name" value="Nucleotide-diphospho-sugar transferases"/>
    <property type="match status" value="1"/>
</dbReference>
<dbReference type="InterPro" id="IPR029044">
    <property type="entry name" value="Nucleotide-diphossugar_trans"/>
</dbReference>
<dbReference type="Proteomes" id="UP001152797">
    <property type="component" value="Unassembled WGS sequence"/>
</dbReference>
<reference evidence="4" key="2">
    <citation type="submission" date="2024-04" db="EMBL/GenBank/DDBJ databases">
        <authorList>
            <person name="Chen Y."/>
            <person name="Shah S."/>
            <person name="Dougan E. K."/>
            <person name="Thang M."/>
            <person name="Chan C."/>
        </authorList>
    </citation>
    <scope>NUCLEOTIDE SEQUENCE [LARGE SCALE GENOMIC DNA]</scope>
</reference>
<dbReference type="PANTHER" id="PTHR43630:SF2">
    <property type="entry name" value="GLYCOSYLTRANSFERASE"/>
    <property type="match status" value="1"/>
</dbReference>
<dbReference type="InterPro" id="IPR011990">
    <property type="entry name" value="TPR-like_helical_dom_sf"/>
</dbReference>
<feature type="domain" description="Glycosyltransferase 2-like" evidence="1">
    <location>
        <begin position="19"/>
        <end position="118"/>
    </location>
</feature>
<dbReference type="InterPro" id="IPR029063">
    <property type="entry name" value="SAM-dependent_MTases_sf"/>
</dbReference>
<dbReference type="Pfam" id="PF08242">
    <property type="entry name" value="Methyltransf_12"/>
    <property type="match status" value="1"/>
</dbReference>
<dbReference type="PANTHER" id="PTHR43630">
    <property type="entry name" value="POLY-BETA-1,6-N-ACETYL-D-GLUCOSAMINE SYNTHASE"/>
    <property type="match status" value="1"/>
</dbReference>
<dbReference type="SUPFAM" id="SSF48452">
    <property type="entry name" value="TPR-like"/>
    <property type="match status" value="2"/>
</dbReference>
<dbReference type="Pfam" id="PF00535">
    <property type="entry name" value="Glycos_transf_2"/>
    <property type="match status" value="1"/>
</dbReference>
<dbReference type="SMART" id="SM00028">
    <property type="entry name" value="TPR"/>
    <property type="match status" value="5"/>
</dbReference>
<dbReference type="InterPro" id="IPR019734">
    <property type="entry name" value="TPR_rpt"/>
</dbReference>
<comment type="caution">
    <text evidence="3">The sequence shown here is derived from an EMBL/GenBank/DDBJ whole genome shotgun (WGS) entry which is preliminary data.</text>
</comment>
<evidence type="ECO:0000259" key="2">
    <source>
        <dbReference type="Pfam" id="PF08242"/>
    </source>
</evidence>
<evidence type="ECO:0000313" key="3">
    <source>
        <dbReference type="EMBL" id="CAI3971779.1"/>
    </source>
</evidence>
<accession>A0A9P1FCL6</accession>
<name>A0A9P1FCL6_9DINO</name>
<dbReference type="OrthoDB" id="9876900at2759"/>
<dbReference type="CDD" id="cd02511">
    <property type="entry name" value="Beta4Glucosyltransferase"/>
    <property type="match status" value="1"/>
</dbReference>
<dbReference type="EMBL" id="CAMXCT010000001">
    <property type="protein sequence ID" value="CAI3971779.1"/>
    <property type="molecule type" value="Genomic_DNA"/>
</dbReference>
<dbReference type="InterPro" id="IPR013217">
    <property type="entry name" value="Methyltransf_12"/>
</dbReference>
<feature type="domain" description="Methyltransferase type 12" evidence="2">
    <location>
        <begin position="803"/>
        <end position="900"/>
    </location>
</feature>
<dbReference type="SUPFAM" id="SSF53335">
    <property type="entry name" value="S-adenosyl-L-methionine-dependent methyltransferases"/>
    <property type="match status" value="1"/>
</dbReference>
<dbReference type="CDD" id="cd02440">
    <property type="entry name" value="AdoMet_MTases"/>
    <property type="match status" value="1"/>
</dbReference>
<evidence type="ECO:0000313" key="4">
    <source>
        <dbReference type="EMBL" id="CAL1125154.1"/>
    </source>
</evidence>
<evidence type="ECO:0000313" key="5">
    <source>
        <dbReference type="EMBL" id="CAL4759091.1"/>
    </source>
</evidence>
<dbReference type="Gene3D" id="3.40.50.150">
    <property type="entry name" value="Vaccinia Virus protein VP39"/>
    <property type="match status" value="1"/>
</dbReference>